<dbReference type="eggNOG" id="ENOG5032P08">
    <property type="taxonomic scope" value="Bacteria"/>
</dbReference>
<dbReference type="OrthoDB" id="361680at2"/>
<keyword evidence="2" id="KW-1185">Reference proteome</keyword>
<dbReference type="Proteomes" id="UP000003571">
    <property type="component" value="Unassembled WGS sequence"/>
</dbReference>
<name>H7ELG1_9SPIR</name>
<comment type="caution">
    <text evidence="1">The sequence shown here is derived from an EMBL/GenBank/DDBJ whole genome shotgun (WGS) entry which is preliminary data.</text>
</comment>
<evidence type="ECO:0000313" key="1">
    <source>
        <dbReference type="EMBL" id="EIC01502.1"/>
    </source>
</evidence>
<dbReference type="STRING" id="907348.TresaDRAFT_1111"/>
<evidence type="ECO:0000313" key="2">
    <source>
        <dbReference type="Proteomes" id="UP000003571"/>
    </source>
</evidence>
<gene>
    <name evidence="1" type="ORF">TresaDRAFT_1111</name>
</gene>
<dbReference type="PROSITE" id="PS51257">
    <property type="entry name" value="PROKAR_LIPOPROTEIN"/>
    <property type="match status" value="1"/>
</dbReference>
<dbReference type="PATRIC" id="fig|907348.3.peg.1747"/>
<accession>H7ELG1</accession>
<sequence>MKKSRLLSAFAGIALLIAGCSDLNDSGVVSGDVTDKSAQAQSKMITVNVTSESDLLTFPGASGASRTILPQAVNASDNTAVKFYLEYKGTLSNSPVSNPEEIAFTADTGSTTKGTLTKTFDVSVYSFTLYCVPASAAISNSTTAKNNAMFIGYANADLRYADTISFYMTAENATGKGTVDLAIYSSNENSTTDLWNVPAGYTVTAGIYSKVDNSLVYPTATPKSLISTSPLAAESAIEGAAFGGSSTAVDSGSYNFVVTFTDTTNNNKSYEWSDEIIILPNQKTDGNVFVPEVIEKKPDAPSSFFVAYADPLEKDAAFYYAEFAWSDNSNNERSFEIDLVDVSDNVDNTQGNATSYVTSAIPASDSDWSSALVSYTNPVPVTYDWEAYQKSQYNPNPGKYSLIKNNENAMFLLELGKRYLARIRAQNDVGYSDYAYLHIPAKKADGTYETGFADGTGTIEFTEDATNAPDATSSITVTNTDYSVRATAATALTMNVFDEGAFTVNRFRITYNLMDGKLVGDEDAATPGTYTALADDASDVVYKTQHVGATGDPSGEYIMNPDGNSAKSKYLGTDGTEKEDVLNLIKTDPSGTRKFKRWLLKSGNDEGNGVSPTGNWYPVTVTGTAPATRDEPDAYTGHDNLELYASYAVDSTLNVEIADYTAFNWDDGDVVLNYIKEGDTTASDETCKSGGYVQVSASTTGTITFKLQESTKEYDNVSLVIRSTSQKSGEKGYSVDWVRTNATYDDTATPPAWSASPAAFDVNVKPFKPGKYECYLIGTSKKYPNKQYKYTLTIDLVD</sequence>
<dbReference type="RefSeq" id="WP_002704774.1">
    <property type="nucleotide sequence ID" value="NZ_AGRW01000049.1"/>
</dbReference>
<dbReference type="AlphaFoldDB" id="H7ELG1"/>
<protein>
    <submittedName>
        <fullName evidence="1">Uncharacterized protein</fullName>
    </submittedName>
</protein>
<dbReference type="EMBL" id="AGRW01000049">
    <property type="protein sequence ID" value="EIC01502.1"/>
    <property type="molecule type" value="Genomic_DNA"/>
</dbReference>
<organism evidence="1 2">
    <name type="scientific">Treponema saccharophilum DSM 2985</name>
    <dbReference type="NCBI Taxonomy" id="907348"/>
    <lineage>
        <taxon>Bacteria</taxon>
        <taxon>Pseudomonadati</taxon>
        <taxon>Spirochaetota</taxon>
        <taxon>Spirochaetia</taxon>
        <taxon>Spirochaetales</taxon>
        <taxon>Treponemataceae</taxon>
        <taxon>Treponema</taxon>
    </lineage>
</organism>
<proteinExistence type="predicted"/>
<reference evidence="1 2" key="1">
    <citation type="submission" date="2011-09" db="EMBL/GenBank/DDBJ databases">
        <title>The draft genome of Treponema saccharophilum DSM 2985.</title>
        <authorList>
            <consortium name="US DOE Joint Genome Institute (JGI-PGF)"/>
            <person name="Lucas S."/>
            <person name="Copeland A."/>
            <person name="Lapidus A."/>
            <person name="Glavina del Rio T."/>
            <person name="Dalin E."/>
            <person name="Tice H."/>
            <person name="Bruce D."/>
            <person name="Goodwin L."/>
            <person name="Pitluck S."/>
            <person name="Peters L."/>
            <person name="Kyrpides N."/>
            <person name="Mavromatis K."/>
            <person name="Ivanova N."/>
            <person name="Markowitz V."/>
            <person name="Cheng J.-F."/>
            <person name="Hugenholtz P."/>
            <person name="Woyke T."/>
            <person name="Wu D."/>
            <person name="Gronow S."/>
            <person name="Wellnitz S."/>
            <person name="Brambilla E."/>
            <person name="Klenk H.-P."/>
            <person name="Eisen J.A."/>
        </authorList>
    </citation>
    <scope>NUCLEOTIDE SEQUENCE [LARGE SCALE GENOMIC DNA]</scope>
    <source>
        <strain evidence="1 2">DSM 2985</strain>
    </source>
</reference>